<evidence type="ECO:0000256" key="11">
    <source>
        <dbReference type="ARBA" id="ARBA00022837"/>
    </source>
</evidence>
<comment type="subcellular location">
    <subcellularLocation>
        <location evidence="1">Cell membrane</location>
        <topology evidence="1">Single-pass type I membrane protein</topology>
    </subcellularLocation>
</comment>
<dbReference type="PRINTS" id="PR00343">
    <property type="entry name" value="SELECTIN"/>
</dbReference>
<feature type="disulfide bond" evidence="24">
    <location>
        <begin position="623"/>
        <end position="650"/>
    </location>
</feature>
<comment type="similarity">
    <text evidence="2">Belongs to the selectin/LECAM family.</text>
</comment>
<feature type="disulfide bond" evidence="24">
    <location>
        <begin position="561"/>
        <end position="588"/>
    </location>
</feature>
<dbReference type="PANTHER" id="PTHR19325">
    <property type="entry name" value="COMPLEMENT COMPONENT-RELATED SUSHI DOMAIN-CONTAINING"/>
    <property type="match status" value="1"/>
</dbReference>
<dbReference type="CDD" id="cd03592">
    <property type="entry name" value="CLECT_selectins_like"/>
    <property type="match status" value="1"/>
</dbReference>
<feature type="disulfide bond" evidence="24">
    <location>
        <begin position="313"/>
        <end position="340"/>
    </location>
</feature>
<comment type="function">
    <text evidence="22">Cell-surface glycoprotein having a role in immunoadhesion. Mediates in the adhesion of blood neutrophils in cytokine-activated endothelium through interaction with SELPLG/PSGL1. May have a role in capillary morphogenesis.</text>
</comment>
<evidence type="ECO:0000256" key="10">
    <source>
        <dbReference type="ARBA" id="ARBA00022737"/>
    </source>
</evidence>
<keyword evidence="13" id="KW-1133">Transmembrane helix</keyword>
<feature type="domain" description="Sushi" evidence="27">
    <location>
        <begin position="715"/>
        <end position="776"/>
    </location>
</feature>
<feature type="domain" description="C-type lectin" evidence="26">
    <location>
        <begin position="5"/>
        <end position="125"/>
    </location>
</feature>
<evidence type="ECO:0000256" key="13">
    <source>
        <dbReference type="ARBA" id="ARBA00022989"/>
    </source>
</evidence>
<evidence type="ECO:0000256" key="2">
    <source>
        <dbReference type="ARBA" id="ARBA00007360"/>
    </source>
</evidence>
<feature type="domain" description="Sushi" evidence="27">
    <location>
        <begin position="405"/>
        <end position="466"/>
    </location>
</feature>
<feature type="domain" description="Sushi" evidence="27">
    <location>
        <begin position="161"/>
        <end position="222"/>
    </location>
</feature>
<evidence type="ECO:0000313" key="29">
    <source>
        <dbReference type="Proteomes" id="UP001166093"/>
    </source>
</evidence>
<dbReference type="PROSITE" id="PS50923">
    <property type="entry name" value="SUSHI"/>
    <property type="match status" value="10"/>
</dbReference>
<keyword evidence="12" id="KW-0130">Cell adhesion</keyword>
<dbReference type="EMBL" id="JAAWVQ010035606">
    <property type="protein sequence ID" value="MBN3273903.1"/>
    <property type="molecule type" value="Genomic_DNA"/>
</dbReference>
<accession>A0ABS2XIA6</accession>
<dbReference type="Pfam" id="PF00084">
    <property type="entry name" value="Sushi"/>
    <property type="match status" value="10"/>
</dbReference>
<dbReference type="PROSITE" id="PS00615">
    <property type="entry name" value="C_TYPE_LECTIN_1"/>
    <property type="match status" value="1"/>
</dbReference>
<keyword evidence="4 23" id="KW-0245">EGF-like domain</keyword>
<dbReference type="PROSITE" id="PS50026">
    <property type="entry name" value="EGF_3"/>
    <property type="match status" value="1"/>
</dbReference>
<organism evidence="28 29">
    <name type="scientific">Polyodon spathula</name>
    <name type="common">North American paddlefish</name>
    <name type="synonym">Squalus spathula</name>
    <dbReference type="NCBI Taxonomy" id="7913"/>
    <lineage>
        <taxon>Eukaryota</taxon>
        <taxon>Metazoa</taxon>
        <taxon>Chordata</taxon>
        <taxon>Craniata</taxon>
        <taxon>Vertebrata</taxon>
        <taxon>Euteleostomi</taxon>
        <taxon>Actinopterygii</taxon>
        <taxon>Chondrostei</taxon>
        <taxon>Acipenseriformes</taxon>
        <taxon>Polyodontidae</taxon>
        <taxon>Polyodon</taxon>
    </lineage>
</organism>
<evidence type="ECO:0000259" key="26">
    <source>
        <dbReference type="PROSITE" id="PS50041"/>
    </source>
</evidence>
<dbReference type="Gene3D" id="3.10.100.10">
    <property type="entry name" value="Mannose-Binding Protein A, subunit A"/>
    <property type="match status" value="1"/>
</dbReference>
<keyword evidence="9" id="KW-0430">Lectin</keyword>
<evidence type="ECO:0000256" key="14">
    <source>
        <dbReference type="ARBA" id="ARBA00023136"/>
    </source>
</evidence>
<evidence type="ECO:0000256" key="23">
    <source>
        <dbReference type="PROSITE-ProRule" id="PRU00076"/>
    </source>
</evidence>
<dbReference type="InterPro" id="IPR018378">
    <property type="entry name" value="C-type_lectin_CS"/>
</dbReference>
<dbReference type="CDD" id="cd00033">
    <property type="entry name" value="CCP"/>
    <property type="match status" value="10"/>
</dbReference>
<keyword evidence="8" id="KW-0732">Signal</keyword>
<keyword evidence="6" id="KW-0812">Transmembrane</keyword>
<comment type="caution">
    <text evidence="28">The sequence shown here is derived from an EMBL/GenBank/DDBJ whole genome shotgun (WGS) entry which is preliminary data.</text>
</comment>
<feature type="disulfide bond" evidence="24">
    <location>
        <begin position="685"/>
        <end position="712"/>
    </location>
</feature>
<evidence type="ECO:0000256" key="21">
    <source>
        <dbReference type="ARBA" id="ARBA00043124"/>
    </source>
</evidence>
<proteinExistence type="inferred from homology"/>
<evidence type="ECO:0000259" key="27">
    <source>
        <dbReference type="PROSITE" id="PS50923"/>
    </source>
</evidence>
<dbReference type="InterPro" id="IPR033991">
    <property type="entry name" value="Selectin_CTLD"/>
</dbReference>
<feature type="disulfide bond" evidence="24">
    <location>
        <begin position="255"/>
        <end position="282"/>
    </location>
</feature>
<evidence type="ECO:0000256" key="3">
    <source>
        <dbReference type="ARBA" id="ARBA00022475"/>
    </source>
</evidence>
<evidence type="ECO:0000256" key="7">
    <source>
        <dbReference type="ARBA" id="ARBA00022723"/>
    </source>
</evidence>
<evidence type="ECO:0000256" key="24">
    <source>
        <dbReference type="PROSITE-ProRule" id="PRU00302"/>
    </source>
</evidence>
<dbReference type="PANTHER" id="PTHR19325:SF493">
    <property type="entry name" value="E-SELECTIN"/>
    <property type="match status" value="1"/>
</dbReference>
<feature type="non-terminal residue" evidence="28">
    <location>
        <position position="800"/>
    </location>
</feature>
<evidence type="ECO:0000256" key="5">
    <source>
        <dbReference type="ARBA" id="ARBA00022659"/>
    </source>
</evidence>
<comment type="caution">
    <text evidence="23">Lacks conserved residue(s) required for the propagation of feature annotation.</text>
</comment>
<evidence type="ECO:0000256" key="15">
    <source>
        <dbReference type="ARBA" id="ARBA00023157"/>
    </source>
</evidence>
<feature type="domain" description="Sushi" evidence="27">
    <location>
        <begin position="467"/>
        <end position="528"/>
    </location>
</feature>
<dbReference type="InterPro" id="IPR002396">
    <property type="entry name" value="Selectin_superfamily"/>
</dbReference>
<keyword evidence="10" id="KW-0677">Repeat</keyword>
<evidence type="ECO:0000256" key="19">
    <source>
        <dbReference type="ARBA" id="ARBA00041401"/>
    </source>
</evidence>
<dbReference type="Pfam" id="PF00059">
    <property type="entry name" value="Lectin_C"/>
    <property type="match status" value="1"/>
</dbReference>
<dbReference type="InterPro" id="IPR050350">
    <property type="entry name" value="Compl-Cell_Adhes-Reg"/>
</dbReference>
<dbReference type="PROSITE" id="PS50041">
    <property type="entry name" value="C_TYPE_LECTIN_2"/>
    <property type="match status" value="1"/>
</dbReference>
<keyword evidence="3" id="KW-1003">Cell membrane</keyword>
<evidence type="ECO:0000256" key="18">
    <source>
        <dbReference type="ARBA" id="ARBA00040812"/>
    </source>
</evidence>
<dbReference type="Gene3D" id="2.10.70.10">
    <property type="entry name" value="Complement Module, domain 1"/>
    <property type="match status" value="10"/>
</dbReference>
<feature type="domain" description="Sushi" evidence="27">
    <location>
        <begin position="653"/>
        <end position="714"/>
    </location>
</feature>
<protein>
    <recommendedName>
        <fullName evidence="18">E-selectin</fullName>
    </recommendedName>
    <alternativeName>
        <fullName evidence="19">CD62 antigen-like family member E</fullName>
    </alternativeName>
    <alternativeName>
        <fullName evidence="20">Endothelial leukocyte adhesion molecule 1</fullName>
    </alternativeName>
    <alternativeName>
        <fullName evidence="21">Leukocyte-endothelial cell adhesion molecule 2</fullName>
    </alternativeName>
</protein>
<dbReference type="InterPro" id="IPR016187">
    <property type="entry name" value="CTDL_fold"/>
</dbReference>
<feature type="domain" description="EGF-like" evidence="25">
    <location>
        <begin position="125"/>
        <end position="161"/>
    </location>
</feature>
<evidence type="ECO:0000256" key="16">
    <source>
        <dbReference type="ARBA" id="ARBA00023180"/>
    </source>
</evidence>
<comment type="subunit">
    <text evidence="17">Interacts with SELPLG/PSGL1 and PODXL2 through the sialyl Lewis X epitope. SELPLG sulfation appears not to be required for this interaction.</text>
</comment>
<keyword evidence="16" id="KW-0325">Glycoprotein</keyword>
<dbReference type="InterPro" id="IPR001304">
    <property type="entry name" value="C-type_lectin-like"/>
</dbReference>
<feature type="domain" description="Sushi" evidence="27">
    <location>
        <begin position="591"/>
        <end position="652"/>
    </location>
</feature>
<sequence>MLKCVEGWTYHYSSDKMNWEDARKWCQDHYTDMVAIQNQEENVYLNEVIPFVHGYYWIGIRKINETWTWVGTNQILSEEAENWAENEPNNGKTAEDCVEIYINRTKDSGKWNDEPCKKQKTALCYSAACHASSCNGHGACIEMINNYTCKCHEGFYGPKFVDCATMEKPQKGLMDCSHPFGFFSYNSACDFSCEAGYKLNGSDRVQCTASKEWTSQSPVCEAVGCNTLTAPQNGDMVCSHPIGNFSFKSTCEFNCEEGYSLIGSSKLACTSSGKWDEDQPQCEAVKCHTLEAPQNGSINCSDFGYNSSCQFSCAEGFALKGAESLTCRASGQWTGEPPQCEAIKCESPKTVAHMVLNCTHPIESLVYNSTCLLSCEKGFVLNTSGSLQCTSSGKWSAETPTCKAVKCEALSEPDHSIITCSDRYGSFSYNSACQFHCSEGFALNGSSMVTCNSSGNWTEPIPTCTAVKCEALSEPDHSIFICSDLYGSFSYNSTCQFHCSEGFALNGSSMVICNSSGDWTEPIPTCTAVKCEVLSIPSHGSMDCAHPIEKFSYNSGCWFGCEEGFLLNGTNSTQCTSQGRWSAQTPACQAVKCESLKTPIRGVMNCSHPFGDYRFNSSCEMGCEEGFIMRGSDRLQCNASGLWTGPLPTCQAVKCEALSIPSHGSMDCAHPIEKFSYNSGCWFGCEEGFFLNGTNSTQCTSQGRWSAQTPACQVVECPALPRSSAVEMNCSHPIGQFSFLSSCYFSCGEGSKLNGTKRLYCTSDGQWTGAIPSCAALGMSAGMALLLYTGVGSGAGVLLL</sequence>
<dbReference type="InterPro" id="IPR016186">
    <property type="entry name" value="C-type_lectin-like/link_sf"/>
</dbReference>
<dbReference type="SUPFAM" id="SSF56436">
    <property type="entry name" value="C-type lectin-like"/>
    <property type="match status" value="1"/>
</dbReference>
<feature type="domain" description="Sushi" evidence="27">
    <location>
        <begin position="223"/>
        <end position="284"/>
    </location>
</feature>
<feature type="domain" description="Sushi" evidence="27">
    <location>
        <begin position="529"/>
        <end position="590"/>
    </location>
</feature>
<feature type="disulfide bond" evidence="24">
    <location>
        <begin position="437"/>
        <end position="464"/>
    </location>
</feature>
<evidence type="ECO:0000259" key="25">
    <source>
        <dbReference type="PROSITE" id="PS50026"/>
    </source>
</evidence>
<feature type="disulfide bond" evidence="24">
    <location>
        <begin position="193"/>
        <end position="220"/>
    </location>
</feature>
<dbReference type="SMART" id="SM00034">
    <property type="entry name" value="CLECT"/>
    <property type="match status" value="1"/>
</dbReference>
<dbReference type="InterPro" id="IPR000742">
    <property type="entry name" value="EGF"/>
</dbReference>
<feature type="domain" description="Sushi" evidence="27">
    <location>
        <begin position="285"/>
        <end position="342"/>
    </location>
</feature>
<dbReference type="SMART" id="SM00032">
    <property type="entry name" value="CCP"/>
    <property type="match status" value="10"/>
</dbReference>
<keyword evidence="5 24" id="KW-0768">Sushi</keyword>
<evidence type="ECO:0000256" key="20">
    <source>
        <dbReference type="ARBA" id="ARBA00042113"/>
    </source>
</evidence>
<keyword evidence="29" id="KW-1185">Reference proteome</keyword>
<dbReference type="Gene3D" id="2.10.25.10">
    <property type="entry name" value="Laminin"/>
    <property type="match status" value="1"/>
</dbReference>
<evidence type="ECO:0000256" key="12">
    <source>
        <dbReference type="ARBA" id="ARBA00022889"/>
    </source>
</evidence>
<name>A0ABS2XIA6_POLSP</name>
<keyword evidence="11" id="KW-0106">Calcium</keyword>
<dbReference type="InterPro" id="IPR035976">
    <property type="entry name" value="Sushi/SCR/CCP_sf"/>
</dbReference>
<keyword evidence="15 24" id="KW-1015">Disulfide bond</keyword>
<dbReference type="Proteomes" id="UP001166093">
    <property type="component" value="Unassembled WGS sequence"/>
</dbReference>
<feature type="domain" description="Sushi" evidence="27">
    <location>
        <begin position="343"/>
        <end position="404"/>
    </location>
</feature>
<evidence type="ECO:0000256" key="8">
    <source>
        <dbReference type="ARBA" id="ARBA00022729"/>
    </source>
</evidence>
<evidence type="ECO:0000256" key="17">
    <source>
        <dbReference type="ARBA" id="ARBA00038738"/>
    </source>
</evidence>
<evidence type="ECO:0000256" key="6">
    <source>
        <dbReference type="ARBA" id="ARBA00022692"/>
    </source>
</evidence>
<feature type="disulfide bond" evidence="24">
    <location>
        <begin position="499"/>
        <end position="526"/>
    </location>
</feature>
<evidence type="ECO:0000256" key="1">
    <source>
        <dbReference type="ARBA" id="ARBA00004251"/>
    </source>
</evidence>
<feature type="non-terminal residue" evidence="28">
    <location>
        <position position="1"/>
    </location>
</feature>
<evidence type="ECO:0000256" key="9">
    <source>
        <dbReference type="ARBA" id="ARBA00022734"/>
    </source>
</evidence>
<keyword evidence="14" id="KW-0472">Membrane</keyword>
<reference evidence="28" key="1">
    <citation type="journal article" date="2021" name="Cell">
        <title>Tracing the genetic footprints of vertebrate landing in non-teleost ray-finned fishes.</title>
        <authorList>
            <person name="Bi X."/>
            <person name="Wang K."/>
            <person name="Yang L."/>
            <person name="Pan H."/>
            <person name="Jiang H."/>
            <person name="Wei Q."/>
            <person name="Fang M."/>
            <person name="Yu H."/>
            <person name="Zhu C."/>
            <person name="Cai Y."/>
            <person name="He Y."/>
            <person name="Gan X."/>
            <person name="Zeng H."/>
            <person name="Yu D."/>
            <person name="Zhu Y."/>
            <person name="Jiang H."/>
            <person name="Qiu Q."/>
            <person name="Yang H."/>
            <person name="Zhang Y.E."/>
            <person name="Wang W."/>
            <person name="Zhu M."/>
            <person name="He S."/>
            <person name="Zhang G."/>
        </authorList>
    </citation>
    <scope>NUCLEOTIDE SEQUENCE</scope>
    <source>
        <strain evidence="28">Pddl_001</strain>
    </source>
</reference>
<feature type="disulfide bond" evidence="24">
    <location>
        <begin position="747"/>
        <end position="774"/>
    </location>
</feature>
<evidence type="ECO:0000256" key="22">
    <source>
        <dbReference type="ARBA" id="ARBA00045695"/>
    </source>
</evidence>
<keyword evidence="7" id="KW-0479">Metal-binding</keyword>
<feature type="disulfide bond" evidence="24">
    <location>
        <begin position="375"/>
        <end position="402"/>
    </location>
</feature>
<gene>
    <name evidence="28" type="primary">Selp_1</name>
    <name evidence="28" type="ORF">GTO93_0008194</name>
</gene>
<evidence type="ECO:0000256" key="4">
    <source>
        <dbReference type="ARBA" id="ARBA00022536"/>
    </source>
</evidence>
<dbReference type="SUPFAM" id="SSF57535">
    <property type="entry name" value="Complement control module/SCR domain"/>
    <property type="match status" value="10"/>
</dbReference>
<dbReference type="SUPFAM" id="SSF57196">
    <property type="entry name" value="EGF/Laminin"/>
    <property type="match status" value="1"/>
</dbReference>
<dbReference type="InterPro" id="IPR000436">
    <property type="entry name" value="Sushi_SCR_CCP_dom"/>
</dbReference>
<evidence type="ECO:0000313" key="28">
    <source>
        <dbReference type="EMBL" id="MBN3273903.1"/>
    </source>
</evidence>